<dbReference type="SMART" id="SM00091">
    <property type="entry name" value="PAS"/>
    <property type="match status" value="3"/>
</dbReference>
<evidence type="ECO:0000256" key="1">
    <source>
        <dbReference type="SAM" id="Coils"/>
    </source>
</evidence>
<dbReference type="EMBL" id="CP007453">
    <property type="protein sequence ID" value="AHM57882.1"/>
    <property type="molecule type" value="Genomic_DNA"/>
</dbReference>
<dbReference type="Pfam" id="PF13188">
    <property type="entry name" value="PAS_8"/>
    <property type="match status" value="1"/>
</dbReference>
<geneLocation type="plasmid" evidence="5 6">
    <name>EAL2_808p</name>
</geneLocation>
<dbReference type="RefSeq" id="WP_025436740.1">
    <property type="nucleotide sequence ID" value="NZ_CP007453.1"/>
</dbReference>
<evidence type="ECO:0000259" key="2">
    <source>
        <dbReference type="PROSITE" id="PS50112"/>
    </source>
</evidence>
<dbReference type="InterPro" id="IPR000700">
    <property type="entry name" value="PAS-assoc_C"/>
</dbReference>
<proteinExistence type="predicted"/>
<dbReference type="eggNOG" id="COG3706">
    <property type="taxonomic scope" value="Bacteria"/>
</dbReference>
<evidence type="ECO:0000313" key="6">
    <source>
        <dbReference type="Proteomes" id="UP000019591"/>
    </source>
</evidence>
<keyword evidence="6" id="KW-1185">Reference proteome</keyword>
<dbReference type="AlphaFoldDB" id="W8TP01"/>
<dbReference type="InterPro" id="IPR013655">
    <property type="entry name" value="PAS_fold_3"/>
</dbReference>
<dbReference type="PANTHER" id="PTHR44757:SF2">
    <property type="entry name" value="BIOFILM ARCHITECTURE MAINTENANCE PROTEIN MBAA"/>
    <property type="match status" value="1"/>
</dbReference>
<dbReference type="Pfam" id="PF00990">
    <property type="entry name" value="GGDEF"/>
    <property type="match status" value="1"/>
</dbReference>
<dbReference type="InterPro" id="IPR035965">
    <property type="entry name" value="PAS-like_dom_sf"/>
</dbReference>
<gene>
    <name evidence="5" type="ORF">EAL2_808p03780</name>
</gene>
<dbReference type="InterPro" id="IPR013656">
    <property type="entry name" value="PAS_4"/>
</dbReference>
<dbReference type="SMART" id="SM00086">
    <property type="entry name" value="PAC"/>
    <property type="match status" value="2"/>
</dbReference>
<dbReference type="Proteomes" id="UP000019591">
    <property type="component" value="Plasmid EAL2_808p"/>
</dbReference>
<dbReference type="CDD" id="cd01949">
    <property type="entry name" value="GGDEF"/>
    <property type="match status" value="1"/>
</dbReference>
<sequence>MDCCFYKSILDNSPMGYAYHRIICDESGVPTDYEFIEVNPAFEKLTGLMSKDIVGKKVTEVIPDIRNSDFDFIKYYGGIALYGGCEEIDQFSEPLRRWYRVKVFSPEKNYFVTCISDISKEMQKIKELDSFFSINIDLLCIADLDGTLLKVNKEWEYALGYSVEELEGSKFLELVHPEDVAATLEAMSQLSNQNTVLNFINRYRRRDGEYRYIEWRSKPHGRVVYAAARDITARIMSEVELVDKQKQLEEANHMLKLVLDTVPIGIFWKNSKLEYLGCNRVFSSIAGLKDASEIVGLDDLKISWSEGLGEVYRHEDRDIIASGESKLNYEVFLREYSGEERWIRKNKVPITDRSNVNIGILGTYEDITEKKRAEEALRESERKYRQMAEELEKLANYDKLTKLPNRRLFFERLKHGIREAKRDRSGFALMFVDLDGFKSINDNYGHEAGDDLLKEVGRRLSACVRESDTVARIGGDEFTVIARSVAARHDAAMVAHKIIKKLEKPFKLKEQICSIGASVGIALYPENGFDSESLLKNSDRAMYEIKRSQKGTYCFFDQIRENA</sequence>
<dbReference type="SUPFAM" id="SSF55073">
    <property type="entry name" value="Nucleotide cyclase"/>
    <property type="match status" value="1"/>
</dbReference>
<dbReference type="InterPro" id="IPR001610">
    <property type="entry name" value="PAC"/>
</dbReference>
<keyword evidence="5" id="KW-0614">Plasmid</keyword>
<dbReference type="NCBIfam" id="TIGR00229">
    <property type="entry name" value="sensory_box"/>
    <property type="match status" value="3"/>
</dbReference>
<dbReference type="SUPFAM" id="SSF55785">
    <property type="entry name" value="PYP-like sensor domain (PAS domain)"/>
    <property type="match status" value="3"/>
</dbReference>
<dbReference type="FunFam" id="3.30.70.270:FF:000001">
    <property type="entry name" value="Diguanylate cyclase domain protein"/>
    <property type="match status" value="1"/>
</dbReference>
<organism evidence="5 6">
    <name type="scientific">Peptoclostridium acidaminophilum DSM 3953</name>
    <dbReference type="NCBI Taxonomy" id="1286171"/>
    <lineage>
        <taxon>Bacteria</taxon>
        <taxon>Bacillati</taxon>
        <taxon>Bacillota</taxon>
        <taxon>Clostridia</taxon>
        <taxon>Peptostreptococcales</taxon>
        <taxon>Peptoclostridiaceae</taxon>
        <taxon>Peptoclostridium</taxon>
    </lineage>
</organism>
<feature type="domain" description="PAS" evidence="2">
    <location>
        <begin position="25"/>
        <end position="62"/>
    </location>
</feature>
<feature type="domain" description="GGDEF" evidence="4">
    <location>
        <begin position="425"/>
        <end position="558"/>
    </location>
</feature>
<feature type="domain" description="PAC" evidence="3">
    <location>
        <begin position="327"/>
        <end position="379"/>
    </location>
</feature>
<dbReference type="Pfam" id="PF08447">
    <property type="entry name" value="PAS_3"/>
    <property type="match status" value="1"/>
</dbReference>
<dbReference type="eggNOG" id="COG2202">
    <property type="taxonomic scope" value="Bacteria"/>
</dbReference>
<dbReference type="InterPro" id="IPR029787">
    <property type="entry name" value="Nucleotide_cyclase"/>
</dbReference>
<dbReference type="InterPro" id="IPR000160">
    <property type="entry name" value="GGDEF_dom"/>
</dbReference>
<dbReference type="HOGENOM" id="CLU_000445_11_4_9"/>
<dbReference type="PANTHER" id="PTHR44757">
    <property type="entry name" value="DIGUANYLATE CYCLASE DGCP"/>
    <property type="match status" value="1"/>
</dbReference>
<accession>W8TP01</accession>
<evidence type="ECO:0000259" key="4">
    <source>
        <dbReference type="PROSITE" id="PS50887"/>
    </source>
</evidence>
<dbReference type="InterPro" id="IPR043128">
    <property type="entry name" value="Rev_trsase/Diguanyl_cyclase"/>
</dbReference>
<dbReference type="PROSITE" id="PS50112">
    <property type="entry name" value="PAS"/>
    <property type="match status" value="2"/>
</dbReference>
<dbReference type="InterPro" id="IPR000014">
    <property type="entry name" value="PAS"/>
</dbReference>
<dbReference type="InterPro" id="IPR052155">
    <property type="entry name" value="Biofilm_reg_signaling"/>
</dbReference>
<dbReference type="Gene3D" id="3.30.450.20">
    <property type="entry name" value="PAS domain"/>
    <property type="match status" value="3"/>
</dbReference>
<protein>
    <submittedName>
        <fullName evidence="5">Signaling protein</fullName>
    </submittedName>
</protein>
<feature type="coiled-coil region" evidence="1">
    <location>
        <begin position="370"/>
        <end position="397"/>
    </location>
</feature>
<dbReference type="SMART" id="SM00267">
    <property type="entry name" value="GGDEF"/>
    <property type="match status" value="1"/>
</dbReference>
<feature type="domain" description="PAS" evidence="2">
    <location>
        <begin position="141"/>
        <end position="194"/>
    </location>
</feature>
<dbReference type="Gene3D" id="3.30.70.270">
    <property type="match status" value="1"/>
</dbReference>
<dbReference type="PATRIC" id="fig|1286171.3.peg.2555"/>
<dbReference type="Pfam" id="PF08448">
    <property type="entry name" value="PAS_4"/>
    <property type="match status" value="1"/>
</dbReference>
<evidence type="ECO:0000313" key="5">
    <source>
        <dbReference type="EMBL" id="AHM57882.1"/>
    </source>
</evidence>
<dbReference type="PROSITE" id="PS50887">
    <property type="entry name" value="GGDEF"/>
    <property type="match status" value="1"/>
</dbReference>
<dbReference type="PROSITE" id="PS50113">
    <property type="entry name" value="PAC"/>
    <property type="match status" value="1"/>
</dbReference>
<evidence type="ECO:0000259" key="3">
    <source>
        <dbReference type="PROSITE" id="PS50113"/>
    </source>
</evidence>
<name>W8TP01_PEPAC</name>
<keyword evidence="1" id="KW-0175">Coiled coil</keyword>
<dbReference type="NCBIfam" id="TIGR00254">
    <property type="entry name" value="GGDEF"/>
    <property type="match status" value="1"/>
</dbReference>
<dbReference type="CDD" id="cd00130">
    <property type="entry name" value="PAS"/>
    <property type="match status" value="1"/>
</dbReference>
<dbReference type="KEGG" id="eac:EAL2_808p03780"/>
<reference evidence="5 6" key="1">
    <citation type="journal article" date="2014" name="Genome Announc.">
        <title>Complete Genome Sequence of Amino Acid-Utilizing Eubacterium acidaminophilum al-2 (DSM 3953).</title>
        <authorList>
            <person name="Poehlein A."/>
            <person name="Andreesen J.R."/>
            <person name="Daniel R."/>
        </authorList>
    </citation>
    <scope>NUCLEOTIDE SEQUENCE [LARGE SCALE GENOMIC DNA]</scope>
    <source>
        <strain evidence="5 6">DSM 3953</strain>
        <plasmid evidence="6">Plasmid EAL2_808p</plasmid>
    </source>
</reference>